<evidence type="ECO:0000313" key="12">
    <source>
        <dbReference type="Proteomes" id="UP000193944"/>
    </source>
</evidence>
<evidence type="ECO:0008006" key="13">
    <source>
        <dbReference type="Google" id="ProtNLM"/>
    </source>
</evidence>
<dbReference type="PROSITE" id="PS00379">
    <property type="entry name" value="CDP_ALCOHOL_P_TRANSF"/>
    <property type="match status" value="1"/>
</dbReference>
<evidence type="ECO:0000256" key="7">
    <source>
        <dbReference type="ARBA" id="ARBA00023136"/>
    </source>
</evidence>
<reference evidence="11 12" key="1">
    <citation type="submission" date="2016-08" db="EMBL/GenBank/DDBJ databases">
        <title>A Parts List for Fungal Cellulosomes Revealed by Comparative Genomics.</title>
        <authorList>
            <consortium name="DOE Joint Genome Institute"/>
            <person name="Haitjema C.H."/>
            <person name="Gilmore S.P."/>
            <person name="Henske J.K."/>
            <person name="Solomon K.V."/>
            <person name="De Groot R."/>
            <person name="Kuo A."/>
            <person name="Mondo S.J."/>
            <person name="Salamov A.A."/>
            <person name="Labutti K."/>
            <person name="Zhao Z."/>
            <person name="Chiniquy J."/>
            <person name="Barry K."/>
            <person name="Brewer H.M."/>
            <person name="Purvine S.O."/>
            <person name="Wright A.T."/>
            <person name="Boxma B."/>
            <person name="Van Alen T."/>
            <person name="Hackstein J.H."/>
            <person name="Baker S.E."/>
            <person name="Grigoriev I.V."/>
            <person name="O'Malley M.A."/>
        </authorList>
    </citation>
    <scope>NUCLEOTIDE SEQUENCE [LARGE SCALE GENOMIC DNA]</scope>
    <source>
        <strain evidence="11 12">S4</strain>
    </source>
</reference>
<protein>
    <recommendedName>
        <fullName evidence="13">CDP-alcohol phosphatidyltransferase</fullName>
    </recommendedName>
</protein>
<dbReference type="Gene3D" id="1.20.120.1760">
    <property type="match status" value="1"/>
</dbReference>
<name>A0A1Y1WVQ9_9FUNG</name>
<evidence type="ECO:0000256" key="6">
    <source>
        <dbReference type="ARBA" id="ARBA00023098"/>
    </source>
</evidence>
<dbReference type="STRING" id="1754192.A0A1Y1WVQ9"/>
<proteinExistence type="inferred from homology"/>
<dbReference type="GO" id="GO:0005739">
    <property type="term" value="C:mitochondrion"/>
    <property type="evidence" value="ECO:0007669"/>
    <property type="project" value="TreeGrafter"/>
</dbReference>
<dbReference type="GO" id="GO:0032049">
    <property type="term" value="P:cardiolipin biosynthetic process"/>
    <property type="evidence" value="ECO:0007669"/>
    <property type="project" value="TreeGrafter"/>
</dbReference>
<evidence type="ECO:0000256" key="1">
    <source>
        <dbReference type="ARBA" id="ARBA00004141"/>
    </source>
</evidence>
<dbReference type="PANTHER" id="PTHR14269">
    <property type="entry name" value="CDP-DIACYLGLYCEROL--GLYCEROL-3-PHOSPHATE 3-PHOSPHATIDYLTRANSFERASE-RELATED"/>
    <property type="match status" value="1"/>
</dbReference>
<keyword evidence="3 10" id="KW-0808">Transferase</keyword>
<keyword evidence="8" id="KW-0594">Phospholipid biosynthesis</keyword>
<dbReference type="Pfam" id="PF01066">
    <property type="entry name" value="CDP-OH_P_transf"/>
    <property type="match status" value="1"/>
</dbReference>
<dbReference type="InterPro" id="IPR048254">
    <property type="entry name" value="CDP_ALCOHOL_P_TRANSF_CS"/>
</dbReference>
<keyword evidence="6" id="KW-0443">Lipid metabolism</keyword>
<evidence type="ECO:0000256" key="10">
    <source>
        <dbReference type="RuleBase" id="RU003750"/>
    </source>
</evidence>
<dbReference type="OrthoDB" id="10020554at2759"/>
<accession>A0A1Y1WVQ9</accession>
<dbReference type="InterPro" id="IPR050324">
    <property type="entry name" value="CDP-alcohol_PTase-I"/>
</dbReference>
<evidence type="ECO:0000256" key="8">
    <source>
        <dbReference type="ARBA" id="ARBA00023209"/>
    </source>
</evidence>
<evidence type="ECO:0000256" key="9">
    <source>
        <dbReference type="ARBA" id="ARBA00023264"/>
    </source>
</evidence>
<dbReference type="GO" id="GO:0043337">
    <property type="term" value="F:cardiolipin synthase (CMP-forming)"/>
    <property type="evidence" value="ECO:0007669"/>
    <property type="project" value="TreeGrafter"/>
</dbReference>
<gene>
    <name evidence="11" type="ORF">BCR32DRAFT_248051</name>
</gene>
<comment type="caution">
    <text evidence="11">The sequence shown here is derived from an EMBL/GenBank/DDBJ whole genome shotgun (WGS) entry which is preliminary data.</text>
</comment>
<evidence type="ECO:0000313" key="11">
    <source>
        <dbReference type="EMBL" id="ORX77286.1"/>
    </source>
</evidence>
<dbReference type="EMBL" id="MCFG01000255">
    <property type="protein sequence ID" value="ORX77286.1"/>
    <property type="molecule type" value="Genomic_DNA"/>
</dbReference>
<keyword evidence="7" id="KW-0472">Membrane</keyword>
<keyword evidence="4" id="KW-0812">Transmembrane</keyword>
<dbReference type="PANTHER" id="PTHR14269:SF60">
    <property type="entry name" value="CARDIOLIPIN SYNTHASE (CMP-FORMING)"/>
    <property type="match status" value="1"/>
</dbReference>
<keyword evidence="12" id="KW-1185">Reference proteome</keyword>
<evidence type="ECO:0000256" key="2">
    <source>
        <dbReference type="ARBA" id="ARBA00022516"/>
    </source>
</evidence>
<sequence length="352" mass="40828">MNTISNISCFKNQSNLYAITNLLGLFKTILNSTHHCINYYKLPDINYKFHKSFSYLRREYVTLTNYNLKEINNKYNYSVERNIKIQYTFKNNNIIQNRIDEKRFLHSLIKEQDDSRSTNFDNTIKKINISDCNVNKKIEVNSEKQNEIVINPSKIEEEENNLKDNININSDNKTTSLLKHIPNILCISRILFSPYIGYLITKRKMKQACILYAITGITDFLDGYLARKYHWTSKLGSVVDPLADKTLMIISTVSLSIAKLIPKYLGYTILSRDIFLLLGSFVLIGKKAIETGTTLDQFKNISIKVKPSYISKYVVFSTTVISGLDYFIKRNAIDIKFNNNVENKQINKQINK</sequence>
<dbReference type="GO" id="GO:0016020">
    <property type="term" value="C:membrane"/>
    <property type="evidence" value="ECO:0007669"/>
    <property type="project" value="UniProtKB-SubCell"/>
</dbReference>
<evidence type="ECO:0000256" key="3">
    <source>
        <dbReference type="ARBA" id="ARBA00022679"/>
    </source>
</evidence>
<reference evidence="11 12" key="2">
    <citation type="submission" date="2016-08" db="EMBL/GenBank/DDBJ databases">
        <title>Pervasive Adenine N6-methylation of Active Genes in Fungi.</title>
        <authorList>
            <consortium name="DOE Joint Genome Institute"/>
            <person name="Mondo S.J."/>
            <person name="Dannebaum R.O."/>
            <person name="Kuo R.C."/>
            <person name="Labutti K."/>
            <person name="Haridas S."/>
            <person name="Kuo A."/>
            <person name="Salamov A."/>
            <person name="Ahrendt S.R."/>
            <person name="Lipzen A."/>
            <person name="Sullivan W."/>
            <person name="Andreopoulos W.B."/>
            <person name="Clum A."/>
            <person name="Lindquist E."/>
            <person name="Daum C."/>
            <person name="Ramamoorthy G.K."/>
            <person name="Gryganskyi A."/>
            <person name="Culley D."/>
            <person name="Magnuson J.K."/>
            <person name="James T.Y."/>
            <person name="O'Malley M.A."/>
            <person name="Stajich J.E."/>
            <person name="Spatafora J.W."/>
            <person name="Visel A."/>
            <person name="Grigoriev I.V."/>
        </authorList>
    </citation>
    <scope>NUCLEOTIDE SEQUENCE [LARGE SCALE GENOMIC DNA]</scope>
    <source>
        <strain evidence="11 12">S4</strain>
    </source>
</reference>
<comment type="similarity">
    <text evidence="10">Belongs to the CDP-alcohol phosphatidyltransferase class-I family.</text>
</comment>
<comment type="subcellular location">
    <subcellularLocation>
        <location evidence="1">Membrane</location>
        <topology evidence="1">Multi-pass membrane protein</topology>
    </subcellularLocation>
</comment>
<dbReference type="InterPro" id="IPR043130">
    <property type="entry name" value="CDP-OH_PTrfase_TM_dom"/>
</dbReference>
<keyword evidence="5" id="KW-1133">Transmembrane helix</keyword>
<evidence type="ECO:0000256" key="5">
    <source>
        <dbReference type="ARBA" id="ARBA00022989"/>
    </source>
</evidence>
<dbReference type="InterPro" id="IPR000462">
    <property type="entry name" value="CDP-OH_P_trans"/>
</dbReference>
<evidence type="ECO:0000256" key="4">
    <source>
        <dbReference type="ARBA" id="ARBA00022692"/>
    </source>
</evidence>
<keyword evidence="9" id="KW-1208">Phospholipid metabolism</keyword>
<dbReference type="AlphaFoldDB" id="A0A1Y1WVQ9"/>
<dbReference type="Proteomes" id="UP000193944">
    <property type="component" value="Unassembled WGS sequence"/>
</dbReference>
<keyword evidence="2" id="KW-0444">Lipid biosynthesis</keyword>
<organism evidence="11 12">
    <name type="scientific">Anaeromyces robustus</name>
    <dbReference type="NCBI Taxonomy" id="1754192"/>
    <lineage>
        <taxon>Eukaryota</taxon>
        <taxon>Fungi</taxon>
        <taxon>Fungi incertae sedis</taxon>
        <taxon>Chytridiomycota</taxon>
        <taxon>Chytridiomycota incertae sedis</taxon>
        <taxon>Neocallimastigomycetes</taxon>
        <taxon>Neocallimastigales</taxon>
        <taxon>Neocallimastigaceae</taxon>
        <taxon>Anaeromyces</taxon>
    </lineage>
</organism>